<keyword evidence="2" id="KW-1185">Reference proteome</keyword>
<protein>
    <submittedName>
        <fullName evidence="1">Uncharacterized protein</fullName>
    </submittedName>
</protein>
<sequence length="202" mass="22545">MIVIEKGNQITIDANVTIQRFGSDTNSEKENETQSKEDLIPKKIEPVQRIRTKAKLNLETQAEKMKAKSSDKYPNVKVGQNVRLKVPDIDKAKTDPKIIIAVVIDVKDNEFYQLGTSIGVLKQLYTQNQFTSCSKDFIKIDEVVKEKEVSLREAVGKLSLTGGQVFKKCNCLKKCLSKNCACKSSGLLCNSKCHNSTPCCNK</sequence>
<reference evidence="1" key="1">
    <citation type="submission" date="2022-03" db="EMBL/GenBank/DDBJ databases">
        <authorList>
            <person name="Sayadi A."/>
        </authorList>
    </citation>
    <scope>NUCLEOTIDE SEQUENCE</scope>
</reference>
<dbReference type="EMBL" id="CAKOFQ010006653">
    <property type="protein sequence ID" value="CAH1954424.1"/>
    <property type="molecule type" value="Genomic_DNA"/>
</dbReference>
<comment type="caution">
    <text evidence="1">The sequence shown here is derived from an EMBL/GenBank/DDBJ whole genome shotgun (WGS) entry which is preliminary data.</text>
</comment>
<gene>
    <name evidence="1" type="ORF">ACAOBT_LOCUS549</name>
</gene>
<dbReference type="Proteomes" id="UP001152888">
    <property type="component" value="Unassembled WGS sequence"/>
</dbReference>
<accession>A0A9P0JJ96</accession>
<evidence type="ECO:0000313" key="2">
    <source>
        <dbReference type="Proteomes" id="UP001152888"/>
    </source>
</evidence>
<organism evidence="1 2">
    <name type="scientific">Acanthoscelides obtectus</name>
    <name type="common">Bean weevil</name>
    <name type="synonym">Bruchus obtectus</name>
    <dbReference type="NCBI Taxonomy" id="200917"/>
    <lineage>
        <taxon>Eukaryota</taxon>
        <taxon>Metazoa</taxon>
        <taxon>Ecdysozoa</taxon>
        <taxon>Arthropoda</taxon>
        <taxon>Hexapoda</taxon>
        <taxon>Insecta</taxon>
        <taxon>Pterygota</taxon>
        <taxon>Neoptera</taxon>
        <taxon>Endopterygota</taxon>
        <taxon>Coleoptera</taxon>
        <taxon>Polyphaga</taxon>
        <taxon>Cucujiformia</taxon>
        <taxon>Chrysomeloidea</taxon>
        <taxon>Chrysomelidae</taxon>
        <taxon>Bruchinae</taxon>
        <taxon>Bruchini</taxon>
        <taxon>Acanthoscelides</taxon>
    </lineage>
</organism>
<dbReference type="OrthoDB" id="7486082at2759"/>
<name>A0A9P0JJ96_ACAOB</name>
<proteinExistence type="predicted"/>
<evidence type="ECO:0000313" key="1">
    <source>
        <dbReference type="EMBL" id="CAH1954424.1"/>
    </source>
</evidence>
<dbReference type="AlphaFoldDB" id="A0A9P0JJ96"/>